<dbReference type="PANTHER" id="PTHR34065">
    <property type="entry name" value="CELL DIVISION CONTROL PROTEIN 14"/>
    <property type="match status" value="1"/>
</dbReference>
<dbReference type="OMA" id="FEVCNGI"/>
<proteinExistence type="predicted"/>
<keyword evidence="2" id="KW-1185">Reference proteome</keyword>
<dbReference type="AlphaFoldDB" id="A0A5P1E1E9"/>
<protein>
    <submittedName>
        <fullName evidence="1">Uncharacterized protein</fullName>
    </submittedName>
</protein>
<reference evidence="2" key="1">
    <citation type="journal article" date="2017" name="Nat. Commun.">
        <title>The asparagus genome sheds light on the origin and evolution of a young Y chromosome.</title>
        <authorList>
            <person name="Harkess A."/>
            <person name="Zhou J."/>
            <person name="Xu C."/>
            <person name="Bowers J.E."/>
            <person name="Van der Hulst R."/>
            <person name="Ayyampalayam S."/>
            <person name="Mercati F."/>
            <person name="Riccardi P."/>
            <person name="McKain M.R."/>
            <person name="Kakrana A."/>
            <person name="Tang H."/>
            <person name="Ray J."/>
            <person name="Groenendijk J."/>
            <person name="Arikit S."/>
            <person name="Mathioni S.M."/>
            <person name="Nakano M."/>
            <person name="Shan H."/>
            <person name="Telgmann-Rauber A."/>
            <person name="Kanno A."/>
            <person name="Yue Z."/>
            <person name="Chen H."/>
            <person name="Li W."/>
            <person name="Chen Y."/>
            <person name="Xu X."/>
            <person name="Zhang Y."/>
            <person name="Luo S."/>
            <person name="Chen H."/>
            <person name="Gao J."/>
            <person name="Mao Z."/>
            <person name="Pires J.C."/>
            <person name="Luo M."/>
            <person name="Kudrna D."/>
            <person name="Wing R.A."/>
            <person name="Meyers B.C."/>
            <person name="Yi K."/>
            <person name="Kong H."/>
            <person name="Lavrijsen P."/>
            <person name="Sunseri F."/>
            <person name="Falavigna A."/>
            <person name="Ye Y."/>
            <person name="Leebens-Mack J.H."/>
            <person name="Chen G."/>
        </authorList>
    </citation>
    <scope>NUCLEOTIDE SEQUENCE [LARGE SCALE GENOMIC DNA]</scope>
    <source>
        <strain evidence="2">cv. DH0086</strain>
    </source>
</reference>
<sequence>MESVVNDLVASLNHRRLHREVMLALRSGIRDSSADFSFLRLKGLRNLLKSLKSIANSDAAIGLFRQSQTITELQVVPVLFENSLRQLKDDPIVKLDRIFGVEPMKINSPATDSEVALALRVLEGCCLLHRESIDLAHKYKAIKVLLNLLSTGGVLLQGACLDALISLMLDSSPNQMDFQKSNGIEKIADFIKNEQGDESIRLKCGEFLLILVGHVNGRRNLAPLATIHDDIRQLLGEESASLVWAASQFGTTLDPEQRQTALQIQARRVLDSIEMY</sequence>
<accession>A0A5P1E1E9</accession>
<name>A0A5P1E1E9_ASPOF</name>
<dbReference type="GO" id="GO:0006109">
    <property type="term" value="P:regulation of carbohydrate metabolic process"/>
    <property type="evidence" value="ECO:0007669"/>
    <property type="project" value="EnsemblPlants"/>
</dbReference>
<evidence type="ECO:0000313" key="2">
    <source>
        <dbReference type="Proteomes" id="UP000243459"/>
    </source>
</evidence>
<organism evidence="1 2">
    <name type="scientific">Asparagus officinalis</name>
    <name type="common">Garden asparagus</name>
    <dbReference type="NCBI Taxonomy" id="4686"/>
    <lineage>
        <taxon>Eukaryota</taxon>
        <taxon>Viridiplantae</taxon>
        <taxon>Streptophyta</taxon>
        <taxon>Embryophyta</taxon>
        <taxon>Tracheophyta</taxon>
        <taxon>Spermatophyta</taxon>
        <taxon>Magnoliopsida</taxon>
        <taxon>Liliopsida</taxon>
        <taxon>Asparagales</taxon>
        <taxon>Asparagaceae</taxon>
        <taxon>Asparagoideae</taxon>
        <taxon>Asparagus</taxon>
    </lineage>
</organism>
<dbReference type="Pfam" id="PF08045">
    <property type="entry name" value="CDC14"/>
    <property type="match status" value="1"/>
</dbReference>
<dbReference type="InterPro" id="IPR016024">
    <property type="entry name" value="ARM-type_fold"/>
</dbReference>
<evidence type="ECO:0000313" key="1">
    <source>
        <dbReference type="EMBL" id="ONK56308.1"/>
    </source>
</evidence>
<dbReference type="Gramene" id="ONK56308">
    <property type="protein sequence ID" value="ONK56308"/>
    <property type="gene ID" value="A4U43_C10F6500"/>
</dbReference>
<dbReference type="InterPro" id="IPR012535">
    <property type="entry name" value="Cell_div_Cdc14"/>
</dbReference>
<dbReference type="SUPFAM" id="SSF48371">
    <property type="entry name" value="ARM repeat"/>
    <property type="match status" value="1"/>
</dbReference>
<dbReference type="EMBL" id="CM007390">
    <property type="protein sequence ID" value="ONK56308.1"/>
    <property type="molecule type" value="Genomic_DNA"/>
</dbReference>
<dbReference type="Proteomes" id="UP000243459">
    <property type="component" value="Chromosome 10"/>
</dbReference>
<dbReference type="InterPro" id="IPR011989">
    <property type="entry name" value="ARM-like"/>
</dbReference>
<gene>
    <name evidence="1" type="ORF">A4U43_C10F6500</name>
</gene>
<dbReference type="PANTHER" id="PTHR34065:SF1">
    <property type="entry name" value="CELL DIVISION CONTROL PROTEIN 14"/>
    <property type="match status" value="1"/>
</dbReference>
<dbReference type="Gene3D" id="1.25.10.10">
    <property type="entry name" value="Leucine-rich Repeat Variant"/>
    <property type="match status" value="1"/>
</dbReference>